<sequence>MLSKIHKLINNLQNTQSIVKWQHLEYIASSLLDIFTTIFNHQALILSVNSSYVDPLLQFETQLKIIESSFKIVFAMPTLKEVKEIGNTETEEQDLEELYHTILNIYEDTLLILVSKDLYKLQILKEMAVWMNQDKSYLQHRVLVILCRVLHFASKKMKGFGSVDAPCLGELAAELALLCSHNDVSITQQASFGIYHLLCIASCKDGNTAESRVTKCDKSGSHSWLPHSVLDIDYLPDILRGDKTKIAQSVGQTLTPTLLTDFVWILFKRLIAPDPVMAKEAASLLRLTLESHAKKVTMVSKIVHAIYQQLSGNSPHIMRHTMLRVITLLTRTSPKKVIFQLMDYPVPADNTLILMWHAAGNESSVAPYVLKTILLILKGKPGEIQDISLERRRSSLDSNNMMPVAASQALCTLLPVGSYKKAVAQFFPQLLMALMFQLCFSSNIRLDSDDHFFYARDALRVLLNCSGLQQVDLSLKRKNFWKQISQVLFHLHGIYLVAKTLTEHNFPQFPETLHYLYKLSVEGPRRTEEGVITVIFLTELLNRFFRDPFPEEFLVLFRKWVNDSNPTISKLSLQKIASMAPVINQIESVCSLVLSILDAFFSKDNTVVIRALFTLRRLLNKLDKVIYSTLCTRIATSYCPLMDHNDAGIRSMAIRHFGELLEDMSQYTWMLNAVVLESLVPLILFLEDIETRVVMACKHTLTVCAFQLKWSKFPQSIEHYRFELVVLNICNNIFISHGSYITDLLSDSLGFLRSSRAYLRRAAVILIGYLTILGKHLLLRDDIEVIMKAVERVLVDEDPLVRDLAEISYELFKKIVRKMTSSVIKQSLRRLFNFIYIKKVKPLYNYYTPSSFKEVKETCIIEDNVEE</sequence>
<dbReference type="PANTHER" id="PTHR23120:SF5">
    <property type="entry name" value="MAESTRO HEAT-LIKE REPEAT FAMILY MEMBER 9"/>
    <property type="match status" value="1"/>
</dbReference>
<protein>
    <recommendedName>
        <fullName evidence="6">Maestro heat like repeat family member 9</fullName>
    </recommendedName>
</protein>
<feature type="domain" description="Maestro-like HEAT-repeats" evidence="2">
    <location>
        <begin position="139"/>
        <end position="370"/>
    </location>
</feature>
<keyword evidence="5" id="KW-1185">Reference proteome</keyword>
<evidence type="ECO:0000256" key="1">
    <source>
        <dbReference type="ARBA" id="ARBA00022737"/>
    </source>
</evidence>
<evidence type="ECO:0000259" key="3">
    <source>
        <dbReference type="Pfam" id="PF23227"/>
    </source>
</evidence>
<dbReference type="InterPro" id="IPR048465">
    <property type="entry name" value="Maestro-like_HEAT"/>
</dbReference>
<dbReference type="Proteomes" id="UP001314169">
    <property type="component" value="Chromosome 18"/>
</dbReference>
<dbReference type="InterPro" id="IPR045206">
    <property type="entry name" value="Maestro_heat-like_prot"/>
</dbReference>
<dbReference type="Pfam" id="PF23227">
    <property type="entry name" value="HEAT_MROH2B_C"/>
    <property type="match status" value="1"/>
</dbReference>
<dbReference type="InterPro" id="IPR016024">
    <property type="entry name" value="ARM-type_fold"/>
</dbReference>
<dbReference type="InterPro" id="IPR011989">
    <property type="entry name" value="ARM-like"/>
</dbReference>
<organism evidence="4 5">
    <name type="scientific">Pipistrellus nathusii</name>
    <name type="common">Nathusius' pipistrelle</name>
    <dbReference type="NCBI Taxonomy" id="59473"/>
    <lineage>
        <taxon>Eukaryota</taxon>
        <taxon>Metazoa</taxon>
        <taxon>Chordata</taxon>
        <taxon>Craniata</taxon>
        <taxon>Vertebrata</taxon>
        <taxon>Euteleostomi</taxon>
        <taxon>Mammalia</taxon>
        <taxon>Eutheria</taxon>
        <taxon>Laurasiatheria</taxon>
        <taxon>Chiroptera</taxon>
        <taxon>Yangochiroptera</taxon>
        <taxon>Vespertilionidae</taxon>
        <taxon>Pipistrellus</taxon>
    </lineage>
</organism>
<accession>A0ABN9ZTK2</accession>
<evidence type="ECO:0000313" key="4">
    <source>
        <dbReference type="EMBL" id="CAK6439542.1"/>
    </source>
</evidence>
<evidence type="ECO:0000313" key="5">
    <source>
        <dbReference type="Proteomes" id="UP001314169"/>
    </source>
</evidence>
<proteinExistence type="predicted"/>
<dbReference type="Pfam" id="PF21047">
    <property type="entry name" value="HEAT_Maestro"/>
    <property type="match status" value="1"/>
</dbReference>
<name>A0ABN9ZTK2_PIPNA</name>
<gene>
    <name evidence="4" type="ORF">MPIPNATIZW_LOCUS7848</name>
</gene>
<evidence type="ECO:0000259" key="2">
    <source>
        <dbReference type="Pfam" id="PF21047"/>
    </source>
</evidence>
<keyword evidence="1" id="KW-0677">Repeat</keyword>
<dbReference type="PANTHER" id="PTHR23120">
    <property type="entry name" value="MAESTRO-RELATED HEAT DOMAIN-CONTAINING"/>
    <property type="match status" value="1"/>
</dbReference>
<dbReference type="EMBL" id="OY882875">
    <property type="protein sequence ID" value="CAK6439542.1"/>
    <property type="molecule type" value="Genomic_DNA"/>
</dbReference>
<reference evidence="4" key="1">
    <citation type="submission" date="2023-12" db="EMBL/GenBank/DDBJ databases">
        <authorList>
            <person name="Brown T."/>
        </authorList>
    </citation>
    <scope>NUCLEOTIDE SEQUENCE</scope>
</reference>
<dbReference type="InterPro" id="IPR055406">
    <property type="entry name" value="HEAT_Maestro"/>
</dbReference>
<dbReference type="SUPFAM" id="SSF48371">
    <property type="entry name" value="ARM repeat"/>
    <property type="match status" value="1"/>
</dbReference>
<dbReference type="Gene3D" id="1.25.10.10">
    <property type="entry name" value="Leucine-rich Repeat Variant"/>
    <property type="match status" value="1"/>
</dbReference>
<evidence type="ECO:0008006" key="6">
    <source>
        <dbReference type="Google" id="ProtNLM"/>
    </source>
</evidence>
<feature type="domain" description="Maestro/Maestro-like HEAT-repeats" evidence="3">
    <location>
        <begin position="558"/>
        <end position="809"/>
    </location>
</feature>